<feature type="transmembrane region" description="Helical" evidence="2">
    <location>
        <begin position="52"/>
        <end position="80"/>
    </location>
</feature>
<keyword evidence="2" id="KW-1133">Transmembrane helix</keyword>
<feature type="transmembrane region" description="Helical" evidence="2">
    <location>
        <begin position="9"/>
        <end position="32"/>
    </location>
</feature>
<dbReference type="Proteomes" id="UP000245639">
    <property type="component" value="Unassembled WGS sequence"/>
</dbReference>
<dbReference type="EMBL" id="QEKW01000013">
    <property type="protein sequence ID" value="PVZ06278.1"/>
    <property type="molecule type" value="Genomic_DNA"/>
</dbReference>
<gene>
    <name evidence="3" type="ORF">C8D89_11316</name>
</gene>
<proteinExistence type="predicted"/>
<accession>A0A2U1F283</accession>
<sequence>MSKRLVTQLFVGSLVGAVGGFVVLLVAGGLAWGGGVFVMRGPDVVGVRSTPAAWVALVLTVLGALVLLAAALTQFIAWIGAVLDAAGLSNTALLIVLLVTGLLSFGLVGMIVYLVLAPADDAPERRSDEPGAGRGGVLPAPEQPGQPAPTTAR</sequence>
<protein>
    <submittedName>
        <fullName evidence="3">Uncharacterized protein</fullName>
    </submittedName>
</protein>
<evidence type="ECO:0000256" key="1">
    <source>
        <dbReference type="SAM" id="MobiDB-lite"/>
    </source>
</evidence>
<keyword evidence="4" id="KW-1185">Reference proteome</keyword>
<evidence type="ECO:0000313" key="4">
    <source>
        <dbReference type="Proteomes" id="UP000245639"/>
    </source>
</evidence>
<organism evidence="3 4">
    <name type="scientific">Actinomycetospora cinnamomea</name>
    <dbReference type="NCBI Taxonomy" id="663609"/>
    <lineage>
        <taxon>Bacteria</taxon>
        <taxon>Bacillati</taxon>
        <taxon>Actinomycetota</taxon>
        <taxon>Actinomycetes</taxon>
        <taxon>Pseudonocardiales</taxon>
        <taxon>Pseudonocardiaceae</taxon>
        <taxon>Actinomycetospora</taxon>
    </lineage>
</organism>
<feature type="transmembrane region" description="Helical" evidence="2">
    <location>
        <begin position="92"/>
        <end position="116"/>
    </location>
</feature>
<dbReference type="AlphaFoldDB" id="A0A2U1F283"/>
<evidence type="ECO:0000256" key="2">
    <source>
        <dbReference type="SAM" id="Phobius"/>
    </source>
</evidence>
<dbReference type="RefSeq" id="WP_116710041.1">
    <property type="nucleotide sequence ID" value="NZ_QEKW01000013.1"/>
</dbReference>
<keyword evidence="2" id="KW-0472">Membrane</keyword>
<name>A0A2U1F283_9PSEU</name>
<keyword evidence="2" id="KW-0812">Transmembrane</keyword>
<feature type="region of interest" description="Disordered" evidence="1">
    <location>
        <begin position="122"/>
        <end position="153"/>
    </location>
</feature>
<feature type="compositionally biased region" description="Basic and acidic residues" evidence="1">
    <location>
        <begin position="122"/>
        <end position="131"/>
    </location>
</feature>
<comment type="caution">
    <text evidence="3">The sequence shown here is derived from an EMBL/GenBank/DDBJ whole genome shotgun (WGS) entry which is preliminary data.</text>
</comment>
<evidence type="ECO:0000313" key="3">
    <source>
        <dbReference type="EMBL" id="PVZ06278.1"/>
    </source>
</evidence>
<reference evidence="3 4" key="1">
    <citation type="submission" date="2018-04" db="EMBL/GenBank/DDBJ databases">
        <title>Genomic Encyclopedia of Type Strains, Phase IV (KMG-IV): sequencing the most valuable type-strain genomes for metagenomic binning, comparative biology and taxonomic classification.</title>
        <authorList>
            <person name="Goeker M."/>
        </authorList>
    </citation>
    <scope>NUCLEOTIDE SEQUENCE [LARGE SCALE GENOMIC DNA]</scope>
    <source>
        <strain evidence="3 4">DSM 45771</strain>
    </source>
</reference>